<keyword evidence="4" id="KW-1185">Reference proteome</keyword>
<feature type="domain" description="Retroviral polymerase SH3-like" evidence="2">
    <location>
        <begin position="23"/>
        <end position="67"/>
    </location>
</feature>
<evidence type="ECO:0000256" key="1">
    <source>
        <dbReference type="SAM" id="MobiDB-lite"/>
    </source>
</evidence>
<feature type="region of interest" description="Disordered" evidence="1">
    <location>
        <begin position="100"/>
        <end position="122"/>
    </location>
</feature>
<name>A0AAV4BNZ5_9GAST</name>
<comment type="caution">
    <text evidence="3">The sequence shown here is derived from an EMBL/GenBank/DDBJ whole genome shotgun (WGS) entry which is preliminary data.</text>
</comment>
<dbReference type="Pfam" id="PF25597">
    <property type="entry name" value="SH3_retrovirus"/>
    <property type="match status" value="1"/>
</dbReference>
<gene>
    <name evidence="3" type="ORF">PoB_005149100</name>
</gene>
<dbReference type="Proteomes" id="UP000735302">
    <property type="component" value="Unassembled WGS sequence"/>
</dbReference>
<feature type="compositionally biased region" description="Polar residues" evidence="1">
    <location>
        <begin position="104"/>
        <end position="115"/>
    </location>
</feature>
<proteinExistence type="predicted"/>
<sequence>MTQASAGGCRYHRLQTARLVKVPKSVKGIFIGYDRRIPAYLIYFSETLKVRKIRCVKFHNVKADSKKPDSVEIPYKDYVDDKDKPSQTQQKTTLTVTVEENKTTQESQNQSSQGVIESLGKRNRTGPNFLDDFIMNDHADSDSDRNDLLNSPLLHYCYNSYSKYLLAITIPYHVMRLVNGKRLCMPKYVL</sequence>
<dbReference type="AlphaFoldDB" id="A0AAV4BNZ5"/>
<protein>
    <submittedName>
        <fullName evidence="3">CCHC-type Zinc finger, nucleic acid binding protein a</fullName>
    </submittedName>
</protein>
<accession>A0AAV4BNZ5</accession>
<organism evidence="3 4">
    <name type="scientific">Plakobranchus ocellatus</name>
    <dbReference type="NCBI Taxonomy" id="259542"/>
    <lineage>
        <taxon>Eukaryota</taxon>
        <taxon>Metazoa</taxon>
        <taxon>Spiralia</taxon>
        <taxon>Lophotrochozoa</taxon>
        <taxon>Mollusca</taxon>
        <taxon>Gastropoda</taxon>
        <taxon>Heterobranchia</taxon>
        <taxon>Euthyneura</taxon>
        <taxon>Panpulmonata</taxon>
        <taxon>Sacoglossa</taxon>
        <taxon>Placobranchoidea</taxon>
        <taxon>Plakobranchidae</taxon>
        <taxon>Plakobranchus</taxon>
    </lineage>
</organism>
<evidence type="ECO:0000313" key="4">
    <source>
        <dbReference type="Proteomes" id="UP000735302"/>
    </source>
</evidence>
<evidence type="ECO:0000259" key="2">
    <source>
        <dbReference type="Pfam" id="PF25597"/>
    </source>
</evidence>
<dbReference type="InterPro" id="IPR057670">
    <property type="entry name" value="SH3_retrovirus"/>
</dbReference>
<dbReference type="EMBL" id="BLXT01005682">
    <property type="protein sequence ID" value="GFO24986.1"/>
    <property type="molecule type" value="Genomic_DNA"/>
</dbReference>
<reference evidence="3 4" key="1">
    <citation type="journal article" date="2021" name="Elife">
        <title>Chloroplast acquisition without the gene transfer in kleptoplastic sea slugs, Plakobranchus ocellatus.</title>
        <authorList>
            <person name="Maeda T."/>
            <person name="Takahashi S."/>
            <person name="Yoshida T."/>
            <person name="Shimamura S."/>
            <person name="Takaki Y."/>
            <person name="Nagai Y."/>
            <person name="Toyoda A."/>
            <person name="Suzuki Y."/>
            <person name="Arimoto A."/>
            <person name="Ishii H."/>
            <person name="Satoh N."/>
            <person name="Nishiyama T."/>
            <person name="Hasebe M."/>
            <person name="Maruyama T."/>
            <person name="Minagawa J."/>
            <person name="Obokata J."/>
            <person name="Shigenobu S."/>
        </authorList>
    </citation>
    <scope>NUCLEOTIDE SEQUENCE [LARGE SCALE GENOMIC DNA]</scope>
</reference>
<evidence type="ECO:0000313" key="3">
    <source>
        <dbReference type="EMBL" id="GFO24986.1"/>
    </source>
</evidence>